<keyword evidence="3" id="KW-0658">Purine biosynthesis</keyword>
<feature type="domain" description="Formyl transferase N-terminal" evidence="5">
    <location>
        <begin position="100"/>
        <end position="274"/>
    </location>
</feature>
<dbReference type="CDD" id="cd04875">
    <property type="entry name" value="ACT_F4HF-DF"/>
    <property type="match status" value="1"/>
</dbReference>
<dbReference type="GO" id="GO:0008864">
    <property type="term" value="F:formyltetrahydrofolate deformylase activity"/>
    <property type="evidence" value="ECO:0007669"/>
    <property type="project" value="UniProtKB-UniRule"/>
</dbReference>
<dbReference type="PANTHER" id="PTHR42706">
    <property type="entry name" value="FORMYLTETRAHYDROFOLATE DEFORMYLASE"/>
    <property type="match status" value="1"/>
</dbReference>
<evidence type="ECO:0000256" key="4">
    <source>
        <dbReference type="NCBIfam" id="TIGR00655"/>
    </source>
</evidence>
<evidence type="ECO:0000256" key="3">
    <source>
        <dbReference type="HAMAP-Rule" id="MF_01927"/>
    </source>
</evidence>
<dbReference type="HAMAP" id="MF_01927">
    <property type="entry name" value="PurU"/>
    <property type="match status" value="1"/>
</dbReference>
<dbReference type="PRINTS" id="PR01575">
    <property type="entry name" value="FFH4HYDRLASE"/>
</dbReference>
<dbReference type="UniPathway" id="UPA00074">
    <property type="reaction ID" value="UER00170"/>
</dbReference>
<evidence type="ECO:0000313" key="7">
    <source>
        <dbReference type="Proteomes" id="UP000198641"/>
    </source>
</evidence>
<dbReference type="PIRSF" id="PIRSF036480">
    <property type="entry name" value="FormyFH4_hydr"/>
    <property type="match status" value="1"/>
</dbReference>
<feature type="active site" evidence="3">
    <location>
        <position position="238"/>
    </location>
</feature>
<dbReference type="Pfam" id="PF00551">
    <property type="entry name" value="Formyl_trans_N"/>
    <property type="match status" value="1"/>
</dbReference>
<dbReference type="NCBIfam" id="TIGR00655">
    <property type="entry name" value="PurU"/>
    <property type="match status" value="1"/>
</dbReference>
<name>A0A1G7PJ56_9GAMM</name>
<accession>A0A1G7PJ56</accession>
<dbReference type="PANTHER" id="PTHR42706:SF1">
    <property type="entry name" value="FORMYLTETRAHYDROFOLATE DEFORMYLASE 2, MITOCHONDRIAL"/>
    <property type="match status" value="1"/>
</dbReference>
<dbReference type="GO" id="GO:0006730">
    <property type="term" value="P:one-carbon metabolic process"/>
    <property type="evidence" value="ECO:0007669"/>
    <property type="project" value="UniProtKB-KW"/>
</dbReference>
<keyword evidence="2 3" id="KW-0378">Hydrolase</keyword>
<organism evidence="6 7">
    <name type="scientific">Onishia taeanensis</name>
    <dbReference type="NCBI Taxonomy" id="284577"/>
    <lineage>
        <taxon>Bacteria</taxon>
        <taxon>Pseudomonadati</taxon>
        <taxon>Pseudomonadota</taxon>
        <taxon>Gammaproteobacteria</taxon>
        <taxon>Oceanospirillales</taxon>
        <taxon>Halomonadaceae</taxon>
        <taxon>Onishia</taxon>
    </lineage>
</organism>
<dbReference type="NCBIfam" id="NF004684">
    <property type="entry name" value="PRK06027.1"/>
    <property type="match status" value="1"/>
</dbReference>
<evidence type="ECO:0000259" key="5">
    <source>
        <dbReference type="Pfam" id="PF00551"/>
    </source>
</evidence>
<comment type="catalytic activity">
    <reaction evidence="3">
        <text>(6R)-10-formyltetrahydrofolate + H2O = (6S)-5,6,7,8-tetrahydrofolate + formate + H(+)</text>
        <dbReference type="Rhea" id="RHEA:19833"/>
        <dbReference type="ChEBI" id="CHEBI:15377"/>
        <dbReference type="ChEBI" id="CHEBI:15378"/>
        <dbReference type="ChEBI" id="CHEBI:15740"/>
        <dbReference type="ChEBI" id="CHEBI:57453"/>
        <dbReference type="ChEBI" id="CHEBI:195366"/>
        <dbReference type="EC" id="3.5.1.10"/>
    </reaction>
</comment>
<dbReference type="SUPFAM" id="SSF55021">
    <property type="entry name" value="ACT-like"/>
    <property type="match status" value="1"/>
</dbReference>
<dbReference type="Gene3D" id="3.40.50.170">
    <property type="entry name" value="Formyl transferase, N-terminal domain"/>
    <property type="match status" value="1"/>
</dbReference>
<keyword evidence="7" id="KW-1185">Reference proteome</keyword>
<dbReference type="Proteomes" id="UP000198641">
    <property type="component" value="Unassembled WGS sequence"/>
</dbReference>
<dbReference type="STRING" id="284577.SAMN05216571_102360"/>
<dbReference type="EC" id="3.5.1.10" evidence="3 4"/>
<dbReference type="EMBL" id="FNCI01000002">
    <property type="protein sequence ID" value="SDF86412.1"/>
    <property type="molecule type" value="Genomic_DNA"/>
</dbReference>
<evidence type="ECO:0000313" key="6">
    <source>
        <dbReference type="EMBL" id="SDF86412.1"/>
    </source>
</evidence>
<comment type="similarity">
    <text evidence="3">Belongs to the PurU family.</text>
</comment>
<reference evidence="6 7" key="1">
    <citation type="submission" date="2016-10" db="EMBL/GenBank/DDBJ databases">
        <authorList>
            <person name="de Groot N.N."/>
        </authorList>
    </citation>
    <scope>NUCLEOTIDE SEQUENCE [LARGE SCALE GENOMIC DNA]</scope>
    <source>
        <strain evidence="6 7">BH539</strain>
    </source>
</reference>
<proteinExistence type="inferred from homology"/>
<gene>
    <name evidence="3" type="primary">purU</name>
    <name evidence="6" type="ORF">SAMN05216571_102360</name>
</gene>
<dbReference type="Gene3D" id="3.30.70.260">
    <property type="match status" value="1"/>
</dbReference>
<dbReference type="SUPFAM" id="SSF53328">
    <property type="entry name" value="Formyltransferase"/>
    <property type="match status" value="1"/>
</dbReference>
<dbReference type="InterPro" id="IPR041729">
    <property type="entry name" value="Formyl-FH4-Hydrolase_C"/>
</dbReference>
<dbReference type="InterPro" id="IPR045865">
    <property type="entry name" value="ACT-like_dom_sf"/>
</dbReference>
<dbReference type="InterPro" id="IPR044074">
    <property type="entry name" value="PurU_ACT"/>
</dbReference>
<dbReference type="AlphaFoldDB" id="A0A1G7PJ56"/>
<protein>
    <recommendedName>
        <fullName evidence="3 4">Formyltetrahydrofolate deformylase</fullName>
        <ecNumber evidence="3 4">3.5.1.10</ecNumber>
    </recommendedName>
    <alternativeName>
        <fullName evidence="3">Formyl-FH(4) hydrolase</fullName>
    </alternativeName>
</protein>
<keyword evidence="1 3" id="KW-0554">One-carbon metabolism</keyword>
<evidence type="ECO:0000256" key="2">
    <source>
        <dbReference type="ARBA" id="ARBA00022801"/>
    </source>
</evidence>
<dbReference type="InterPro" id="IPR002376">
    <property type="entry name" value="Formyl_transf_N"/>
</dbReference>
<dbReference type="InterPro" id="IPR036477">
    <property type="entry name" value="Formyl_transf_N_sf"/>
</dbReference>
<dbReference type="CDD" id="cd08648">
    <property type="entry name" value="FMT_core_Formyl-FH4-Hydrolase_C"/>
    <property type="match status" value="1"/>
</dbReference>
<dbReference type="InterPro" id="IPR004810">
    <property type="entry name" value="PurU"/>
</dbReference>
<dbReference type="GO" id="GO:0006189">
    <property type="term" value="P:'de novo' IMP biosynthetic process"/>
    <property type="evidence" value="ECO:0007669"/>
    <property type="project" value="UniProtKB-UniRule"/>
</dbReference>
<sequence length="295" mass="33301">MSHMNASIGKSAGTWVLTAQCPSRLGTVDVVTRFLKESRCYITEQQSFDDRLSERFFIRTEFRPMDAEFDAGAFQADFAARAGEFDMAFELTAPDARLPVVIMVSKADHCLNDLLYRYRTGQLSIDIRAVVSNHPDLEPLAAWHDLPYYHFPITPETKAEQEAQVWQVVQDTGAELVILARYMQVLSSEMCEKLSGRAINIHHSLLPGFKGAKPYHQAYEKGVKLVGATAHYINDDLDEGPIITQGVDPVSHADYPEDLVAKGRDVECLTLARAVAYHVERRVFLHKRRTVVFTR</sequence>
<evidence type="ECO:0000256" key="1">
    <source>
        <dbReference type="ARBA" id="ARBA00022563"/>
    </source>
</evidence>
<comment type="pathway">
    <text evidence="3">Purine metabolism; IMP biosynthesis via de novo pathway; formate from 10-formyl-5,6,7,8-tetrahydrofolate: step 1/1.</text>
</comment>
<comment type="function">
    <text evidence="3">Catalyzes the hydrolysis of 10-formyltetrahydrofolate (formyl-FH4) to formate and tetrahydrofolate (FH4).</text>
</comment>